<dbReference type="AlphaFoldDB" id="A0A2N6CSC1"/>
<protein>
    <submittedName>
        <fullName evidence="6">MFS transporter</fullName>
    </submittedName>
</protein>
<dbReference type="PANTHER" id="PTHR23521">
    <property type="entry name" value="TRANSPORTER MFS SUPERFAMILY"/>
    <property type="match status" value="1"/>
</dbReference>
<dbReference type="GO" id="GO:0022857">
    <property type="term" value="F:transmembrane transporter activity"/>
    <property type="evidence" value="ECO:0007669"/>
    <property type="project" value="InterPro"/>
</dbReference>
<dbReference type="PANTHER" id="PTHR23521:SF3">
    <property type="entry name" value="MFS TRANSPORTER"/>
    <property type="match status" value="1"/>
</dbReference>
<name>A0A2N6CSC1_9GAMM</name>
<dbReference type="EMBL" id="PKUN01000030">
    <property type="protein sequence ID" value="PLX59955.1"/>
    <property type="molecule type" value="Genomic_DNA"/>
</dbReference>
<evidence type="ECO:0000256" key="2">
    <source>
        <dbReference type="ARBA" id="ARBA00022989"/>
    </source>
</evidence>
<feature type="transmembrane region" description="Helical" evidence="5">
    <location>
        <begin position="369"/>
        <end position="388"/>
    </location>
</feature>
<dbReference type="STRING" id="1111735.GCA_000428045_02229"/>
<accession>A0A2N6CSC1</accession>
<proteinExistence type="predicted"/>
<dbReference type="InterPro" id="IPR047200">
    <property type="entry name" value="MFS_YcaD-like"/>
</dbReference>
<evidence type="ECO:0000313" key="7">
    <source>
        <dbReference type="Proteomes" id="UP000235015"/>
    </source>
</evidence>
<dbReference type="Proteomes" id="UP000235015">
    <property type="component" value="Unassembled WGS sequence"/>
</dbReference>
<dbReference type="GO" id="GO:0005886">
    <property type="term" value="C:plasma membrane"/>
    <property type="evidence" value="ECO:0007669"/>
    <property type="project" value="TreeGrafter"/>
</dbReference>
<organism evidence="6 7">
    <name type="scientific">Sedimenticola selenatireducens</name>
    <dbReference type="NCBI Taxonomy" id="191960"/>
    <lineage>
        <taxon>Bacteria</taxon>
        <taxon>Pseudomonadati</taxon>
        <taxon>Pseudomonadota</taxon>
        <taxon>Gammaproteobacteria</taxon>
        <taxon>Chromatiales</taxon>
        <taxon>Sedimenticolaceae</taxon>
        <taxon>Sedimenticola</taxon>
    </lineage>
</organism>
<dbReference type="SUPFAM" id="SSF103473">
    <property type="entry name" value="MFS general substrate transporter"/>
    <property type="match status" value="1"/>
</dbReference>
<feature type="region of interest" description="Disordered" evidence="4">
    <location>
        <begin position="418"/>
        <end position="443"/>
    </location>
</feature>
<evidence type="ECO:0000256" key="1">
    <source>
        <dbReference type="ARBA" id="ARBA00022692"/>
    </source>
</evidence>
<dbReference type="Gene3D" id="1.20.1250.20">
    <property type="entry name" value="MFS general substrate transporter like domains"/>
    <property type="match status" value="2"/>
</dbReference>
<feature type="transmembrane region" description="Helical" evidence="5">
    <location>
        <begin position="23"/>
        <end position="46"/>
    </location>
</feature>
<feature type="transmembrane region" description="Helical" evidence="5">
    <location>
        <begin position="306"/>
        <end position="329"/>
    </location>
</feature>
<feature type="transmembrane region" description="Helical" evidence="5">
    <location>
        <begin position="113"/>
        <end position="134"/>
    </location>
</feature>
<dbReference type="InterPro" id="IPR036259">
    <property type="entry name" value="MFS_trans_sf"/>
</dbReference>
<evidence type="ECO:0000256" key="5">
    <source>
        <dbReference type="SAM" id="Phobius"/>
    </source>
</evidence>
<dbReference type="InterPro" id="IPR011701">
    <property type="entry name" value="MFS"/>
</dbReference>
<evidence type="ECO:0000256" key="4">
    <source>
        <dbReference type="SAM" id="MobiDB-lite"/>
    </source>
</evidence>
<feature type="transmembrane region" description="Helical" evidence="5">
    <location>
        <begin position="248"/>
        <end position="268"/>
    </location>
</feature>
<comment type="caution">
    <text evidence="6">The sequence shown here is derived from an EMBL/GenBank/DDBJ whole genome shotgun (WGS) entry which is preliminary data.</text>
</comment>
<evidence type="ECO:0000256" key="3">
    <source>
        <dbReference type="ARBA" id="ARBA00023136"/>
    </source>
</evidence>
<reference evidence="6 7" key="1">
    <citation type="submission" date="2017-11" db="EMBL/GenBank/DDBJ databases">
        <title>Genome-resolved metagenomics identifies genetic mobility, metabolic interactions, and unexpected diversity in perchlorate-reducing communities.</title>
        <authorList>
            <person name="Barnum T.P."/>
            <person name="Figueroa I.A."/>
            <person name="Carlstrom C.I."/>
            <person name="Lucas L.N."/>
            <person name="Engelbrektson A.L."/>
            <person name="Coates J.D."/>
        </authorList>
    </citation>
    <scope>NUCLEOTIDE SEQUENCE [LARGE SCALE GENOMIC DNA]</scope>
    <source>
        <strain evidence="6">BM301</strain>
    </source>
</reference>
<keyword evidence="2 5" id="KW-1133">Transmembrane helix</keyword>
<feature type="transmembrane region" description="Helical" evidence="5">
    <location>
        <begin position="173"/>
        <end position="193"/>
    </location>
</feature>
<feature type="transmembrane region" description="Helical" evidence="5">
    <location>
        <begin position="280"/>
        <end position="300"/>
    </location>
</feature>
<gene>
    <name evidence="6" type="ORF">C0630_18885</name>
</gene>
<keyword evidence="1 5" id="KW-0812">Transmembrane</keyword>
<evidence type="ECO:0000313" key="6">
    <source>
        <dbReference type="EMBL" id="PLX59955.1"/>
    </source>
</evidence>
<sequence>MCHCFAYAFVHCQPKGSIMTPTILILLSGLGLLLVGVGLLGTLLGVRATLAEFSNIDIGLIMGGYYAGYIAGTLLVPRVIRNVGHIRSFAAFAAVGASASLAFGLLVHPWVWLLLRMFSGLCVVGLYMVVESWLNEQSAGPARGRIFSIYMMSTLVALGAGQSLLLAGDTSELTLFALAAILISLGVVPVAVTRIHEPRIENEVSAKFTELIRATPFGFIGALSAGLVNGAFWGMTPVFGQRLELGDGQIAMLMSATIFGGAILQWPIGHLSDRMDRRTVLILTSFCTAAVAAITALIVIRDYPGLIVSAFLHGGLMFSLYGISVAYSYDHMEPGHALEATRGLLLIYGVGALCGPLLVGIAMDLIGQVGLPVVSATTTATLALFGLYRMSRRSALPVEEQTEDVPLVRTSPVVLEMHPDVDPTVEPASEPTREPELDLADRE</sequence>
<feature type="transmembrane region" description="Helical" evidence="5">
    <location>
        <begin position="341"/>
        <end position="363"/>
    </location>
</feature>
<keyword evidence="3 5" id="KW-0472">Membrane</keyword>
<feature type="transmembrane region" description="Helical" evidence="5">
    <location>
        <begin position="89"/>
        <end position="107"/>
    </location>
</feature>
<feature type="transmembrane region" description="Helical" evidence="5">
    <location>
        <begin position="146"/>
        <end position="167"/>
    </location>
</feature>
<feature type="compositionally biased region" description="Basic and acidic residues" evidence="4">
    <location>
        <begin position="431"/>
        <end position="443"/>
    </location>
</feature>
<dbReference type="Pfam" id="PF07690">
    <property type="entry name" value="MFS_1"/>
    <property type="match status" value="1"/>
</dbReference>
<feature type="transmembrane region" description="Helical" evidence="5">
    <location>
        <begin position="214"/>
        <end position="236"/>
    </location>
</feature>
<feature type="transmembrane region" description="Helical" evidence="5">
    <location>
        <begin position="58"/>
        <end position="77"/>
    </location>
</feature>
<dbReference type="CDD" id="cd17477">
    <property type="entry name" value="MFS_YcaD_like"/>
    <property type="match status" value="1"/>
</dbReference>